<dbReference type="EMBL" id="MU155164">
    <property type="protein sequence ID" value="KAF9482583.1"/>
    <property type="molecule type" value="Genomic_DNA"/>
</dbReference>
<dbReference type="PROSITE" id="PS00973">
    <property type="entry name" value="USP_2"/>
    <property type="match status" value="1"/>
</dbReference>
<dbReference type="Pfam" id="PF00443">
    <property type="entry name" value="UCH"/>
    <property type="match status" value="1"/>
</dbReference>
<feature type="compositionally biased region" description="Low complexity" evidence="8">
    <location>
        <begin position="1253"/>
        <end position="1263"/>
    </location>
</feature>
<feature type="compositionally biased region" description="Basic and acidic residues" evidence="8">
    <location>
        <begin position="1098"/>
        <end position="1114"/>
    </location>
</feature>
<feature type="compositionally biased region" description="Polar residues" evidence="8">
    <location>
        <begin position="1204"/>
        <end position="1213"/>
    </location>
</feature>
<proteinExistence type="inferred from homology"/>
<dbReference type="PROSITE" id="PS50235">
    <property type="entry name" value="USP_3"/>
    <property type="match status" value="1"/>
</dbReference>
<dbReference type="GO" id="GO:0016579">
    <property type="term" value="P:protein deubiquitination"/>
    <property type="evidence" value="ECO:0007669"/>
    <property type="project" value="InterPro"/>
</dbReference>
<evidence type="ECO:0000256" key="4">
    <source>
        <dbReference type="ARBA" id="ARBA00022670"/>
    </source>
</evidence>
<reference evidence="12" key="1">
    <citation type="submission" date="2020-11" db="EMBL/GenBank/DDBJ databases">
        <authorList>
            <consortium name="DOE Joint Genome Institute"/>
            <person name="Ahrendt S."/>
            <person name="Riley R."/>
            <person name="Andreopoulos W."/>
            <person name="Labutti K."/>
            <person name="Pangilinan J."/>
            <person name="Ruiz-Duenas F.J."/>
            <person name="Barrasa J.M."/>
            <person name="Sanchez-Garcia M."/>
            <person name="Camarero S."/>
            <person name="Miyauchi S."/>
            <person name="Serrano A."/>
            <person name="Linde D."/>
            <person name="Babiker R."/>
            <person name="Drula E."/>
            <person name="Ayuso-Fernandez I."/>
            <person name="Pacheco R."/>
            <person name="Padilla G."/>
            <person name="Ferreira P."/>
            <person name="Barriuso J."/>
            <person name="Kellner H."/>
            <person name="Castanera R."/>
            <person name="Alfaro M."/>
            <person name="Ramirez L."/>
            <person name="Pisabarro A.G."/>
            <person name="Kuo A."/>
            <person name="Tritt A."/>
            <person name="Lipzen A."/>
            <person name="He G."/>
            <person name="Yan M."/>
            <person name="Ng V."/>
            <person name="Cullen D."/>
            <person name="Martin F."/>
            <person name="Rosso M.-N."/>
            <person name="Henrissat B."/>
            <person name="Hibbett D."/>
            <person name="Martinez A.T."/>
            <person name="Grigoriev I.V."/>
        </authorList>
    </citation>
    <scope>NUCLEOTIDE SEQUENCE</scope>
    <source>
        <strain evidence="12">CIRM-BRFM 674</strain>
    </source>
</reference>
<dbReference type="SUPFAM" id="SSF143791">
    <property type="entry name" value="DUSP-like"/>
    <property type="match status" value="1"/>
</dbReference>
<dbReference type="SMART" id="SM00695">
    <property type="entry name" value="DUSP"/>
    <property type="match status" value="1"/>
</dbReference>
<dbReference type="Pfam" id="PF06337">
    <property type="entry name" value="DUSP"/>
    <property type="match status" value="1"/>
</dbReference>
<feature type="compositionally biased region" description="Polar residues" evidence="8">
    <location>
        <begin position="31"/>
        <end position="40"/>
    </location>
</feature>
<feature type="region of interest" description="Disordered" evidence="8">
    <location>
        <begin position="1149"/>
        <end position="1220"/>
    </location>
</feature>
<dbReference type="OrthoDB" id="292964at2759"/>
<feature type="compositionally biased region" description="Polar residues" evidence="8">
    <location>
        <begin position="1277"/>
        <end position="1287"/>
    </location>
</feature>
<evidence type="ECO:0000259" key="9">
    <source>
        <dbReference type="PROSITE" id="PS50053"/>
    </source>
</evidence>
<dbReference type="Proteomes" id="UP000807469">
    <property type="component" value="Unassembled WGS sequence"/>
</dbReference>
<dbReference type="PANTHER" id="PTHR21646:SF24">
    <property type="entry name" value="UBIQUITIN CARBOXYL-TERMINAL HYDROLASE"/>
    <property type="match status" value="1"/>
</dbReference>
<name>A0A9P5Z6Z3_9AGAR</name>
<feature type="domain" description="Ubiquitin-like" evidence="9">
    <location>
        <begin position="267"/>
        <end position="305"/>
    </location>
</feature>
<dbReference type="InterPro" id="IPR000626">
    <property type="entry name" value="Ubiquitin-like_dom"/>
</dbReference>
<dbReference type="GO" id="GO:0004843">
    <property type="term" value="F:cysteine-type deubiquitinase activity"/>
    <property type="evidence" value="ECO:0007669"/>
    <property type="project" value="UniProtKB-EC"/>
</dbReference>
<dbReference type="Gene3D" id="3.30.2230.10">
    <property type="entry name" value="DUSP-like"/>
    <property type="match status" value="1"/>
</dbReference>
<dbReference type="PROSITE" id="PS00972">
    <property type="entry name" value="USP_1"/>
    <property type="match status" value="1"/>
</dbReference>
<feature type="compositionally biased region" description="Polar residues" evidence="8">
    <location>
        <begin position="1183"/>
        <end position="1196"/>
    </location>
</feature>
<evidence type="ECO:0000259" key="11">
    <source>
        <dbReference type="PROSITE" id="PS51283"/>
    </source>
</evidence>
<gene>
    <name evidence="12" type="ORF">BDN70DRAFT_801288</name>
</gene>
<dbReference type="InterPro" id="IPR006615">
    <property type="entry name" value="Pept_C19_DUSP"/>
</dbReference>
<dbReference type="EC" id="3.4.19.12" evidence="3"/>
<dbReference type="PROSITE" id="PS51283">
    <property type="entry name" value="DUSP"/>
    <property type="match status" value="1"/>
</dbReference>
<evidence type="ECO:0000256" key="3">
    <source>
        <dbReference type="ARBA" id="ARBA00012759"/>
    </source>
</evidence>
<organism evidence="12 13">
    <name type="scientific">Pholiota conissans</name>
    <dbReference type="NCBI Taxonomy" id="109636"/>
    <lineage>
        <taxon>Eukaryota</taxon>
        <taxon>Fungi</taxon>
        <taxon>Dikarya</taxon>
        <taxon>Basidiomycota</taxon>
        <taxon>Agaricomycotina</taxon>
        <taxon>Agaricomycetes</taxon>
        <taxon>Agaricomycetidae</taxon>
        <taxon>Agaricales</taxon>
        <taxon>Agaricineae</taxon>
        <taxon>Strophariaceae</taxon>
        <taxon>Pholiota</taxon>
    </lineage>
</organism>
<feature type="region of interest" description="Disordered" evidence="8">
    <location>
        <begin position="56"/>
        <end position="91"/>
    </location>
</feature>
<comment type="catalytic activity">
    <reaction evidence="1">
        <text>Thiol-dependent hydrolysis of ester, thioester, amide, peptide and isopeptide bonds formed by the C-terminal Gly of ubiquitin (a 76-residue protein attached to proteins as an intracellular targeting signal).</text>
        <dbReference type="EC" id="3.4.19.12"/>
    </reaction>
</comment>
<evidence type="ECO:0000259" key="10">
    <source>
        <dbReference type="PROSITE" id="PS50235"/>
    </source>
</evidence>
<sequence length="1287" mass="144679">MQSDSGASSSSVKRSVADNSSNEIQIRSPRPDQTSALTSTDLNQDIDAYMADQGEADIPQFMPPTPSLSETTSAAPMRSLREKLSRVQSGKGRKMQIGETWYLVSARWYKRFVKACTGEVDKAGPVNEEDLGPVNNSSLLDSYGNLLPSLAEGVDVEYVPQEVWDELVDWYGAALPLPRRVIARGAARLPSLELRPLRLKSFRLVKAFTSTSNPPHPWVQISAGETISTLCGKLADSISPGSETRSPYRIWRIAEISEDQGETDFLGSQLLLSEGRIVEESTKTLEEEGIESDDAFVVEFKQANGWIVQAPKTPQKLTVVESSRPLFNSNEGFFNKMSATITPVTTTTATYKPSVYDGLTTTTLKSTSSALALASKASAKIIEVGTLGLGNMGNTCFMNSALQCLAHNQELTEYFLTGVYKDELNRDNPLGMGGAIAEAFGSLLQRIWSPTGTATSYSPRDFKTQLQRFAPQFNGYQQHDSQELVAFLLDGLHEDLNRVLKKPYVEKPDWEGGGDLELVKLAQNSWEGYMLRNDSVIVDLFQGQYRSTLVCPECQKVSITFDPFMYLTLPLPIQKKWTHTVFYIPWDLDKPHLKIPVEINRDASFKDLKALVGRWMGANPDNLLTMEVFNHRFYKNLDESVPVGDMSDNDTVVCFELPCNARQSRSYKAQRDDTVIVPVFLWDAKPPQSTSGSYFQSRPSSATPFGYPMIVAIDQETASDVNTLYEFITERLRRWTAHARDLFAWEMDDDAKITEVPIHVNAFPPIESITEFTEDGKVITIHATPPPEGDIVDEKQMIVDEEDADAHSPLHKVGAKKDVFNLRLQVNHKDFGTTSTGYPTSNRWESWDNRLKDAEAHPVLLREHDALYCEFDEDKKAYFFGESPKFEHALWNDFDTFTHPEFTENQKANAAKRHKGISLQDCLDEFTKEEQLGEDDLWYCPQCKKHQQATKKFDLWKVPDILVVHLKRFSNSRALRDKIDAHVEFPIEGLDLGDMAGERNVAKRLLEEGVNIEELKLGNLDEPLIYDLFGVDEHIGGLGGGHYRAYAHNHVTDNWYHFDDSYVTVANPAESVNANAYLLFYRRRTRSHLGGKSFQKTQEAKSQPRVEPEVRKEVVISTQLPTPPNESSDFASSDRLPFFTDTPSGITLHESDSWNLRSNDSNAGSSVPSPPTDDPPEFDDYANSYNNDPLILSSQRYDFPDPSNKASPTSSNEVELDTELDQEVDWESSLNNFSVGVTEVRTSDWDEVSNRASPSYSQSSDSDPFNDANNQKEDSKITNMNHEFSFR</sequence>
<comment type="caution">
    <text evidence="12">The sequence shown here is derived from an EMBL/GenBank/DDBJ whole genome shotgun (WGS) entry which is preliminary data.</text>
</comment>
<dbReference type="InterPro" id="IPR050185">
    <property type="entry name" value="Ub_carboxyl-term_hydrolase"/>
</dbReference>
<dbReference type="InterPro" id="IPR028889">
    <property type="entry name" value="USP"/>
</dbReference>
<comment type="similarity">
    <text evidence="2">Belongs to the peptidase C19 family.</text>
</comment>
<dbReference type="PROSITE" id="PS50053">
    <property type="entry name" value="UBIQUITIN_2"/>
    <property type="match status" value="1"/>
</dbReference>
<keyword evidence="4" id="KW-0645">Protease</keyword>
<feature type="domain" description="DUSP" evidence="11">
    <location>
        <begin position="72"/>
        <end position="182"/>
    </location>
</feature>
<dbReference type="CDD" id="cd02674">
    <property type="entry name" value="Peptidase_C19R"/>
    <property type="match status" value="1"/>
</dbReference>
<dbReference type="SUPFAM" id="SSF54001">
    <property type="entry name" value="Cysteine proteinases"/>
    <property type="match status" value="1"/>
</dbReference>
<feature type="region of interest" description="Disordered" evidence="8">
    <location>
        <begin position="1090"/>
        <end position="1136"/>
    </location>
</feature>
<keyword evidence="7" id="KW-0788">Thiol protease</keyword>
<dbReference type="InterPro" id="IPR035927">
    <property type="entry name" value="DUSP-like_sf"/>
</dbReference>
<evidence type="ECO:0000256" key="5">
    <source>
        <dbReference type="ARBA" id="ARBA00022786"/>
    </source>
</evidence>
<keyword evidence="5" id="KW-0833">Ubl conjugation pathway</keyword>
<evidence type="ECO:0000313" key="13">
    <source>
        <dbReference type="Proteomes" id="UP000807469"/>
    </source>
</evidence>
<keyword evidence="13" id="KW-1185">Reference proteome</keyword>
<dbReference type="GO" id="GO:0006508">
    <property type="term" value="P:proteolysis"/>
    <property type="evidence" value="ECO:0007669"/>
    <property type="project" value="UniProtKB-KW"/>
</dbReference>
<evidence type="ECO:0000256" key="7">
    <source>
        <dbReference type="ARBA" id="ARBA00022807"/>
    </source>
</evidence>
<evidence type="ECO:0000313" key="12">
    <source>
        <dbReference type="EMBL" id="KAF9482583.1"/>
    </source>
</evidence>
<dbReference type="Gene3D" id="3.90.70.10">
    <property type="entry name" value="Cysteine proteinases"/>
    <property type="match status" value="2"/>
</dbReference>
<protein>
    <recommendedName>
        <fullName evidence="3">ubiquitinyl hydrolase 1</fullName>
        <ecNumber evidence="3">3.4.19.12</ecNumber>
    </recommendedName>
</protein>
<evidence type="ECO:0000256" key="6">
    <source>
        <dbReference type="ARBA" id="ARBA00022801"/>
    </source>
</evidence>
<evidence type="ECO:0000256" key="2">
    <source>
        <dbReference type="ARBA" id="ARBA00009085"/>
    </source>
</evidence>
<feature type="compositionally biased region" description="Polar residues" evidence="8">
    <location>
        <begin position="1153"/>
        <end position="1164"/>
    </location>
</feature>
<feature type="compositionally biased region" description="Polar residues" evidence="8">
    <location>
        <begin position="1116"/>
        <end position="1131"/>
    </location>
</feature>
<accession>A0A9P5Z6Z3</accession>
<feature type="compositionally biased region" description="Low complexity" evidence="8">
    <location>
        <begin position="1"/>
        <end position="21"/>
    </location>
</feature>
<dbReference type="PANTHER" id="PTHR21646">
    <property type="entry name" value="UBIQUITIN CARBOXYL-TERMINAL HYDROLASE"/>
    <property type="match status" value="1"/>
</dbReference>
<feature type="region of interest" description="Disordered" evidence="8">
    <location>
        <begin position="1"/>
        <end position="40"/>
    </location>
</feature>
<evidence type="ECO:0000256" key="1">
    <source>
        <dbReference type="ARBA" id="ARBA00000707"/>
    </source>
</evidence>
<dbReference type="InterPro" id="IPR001394">
    <property type="entry name" value="Peptidase_C19_UCH"/>
</dbReference>
<feature type="region of interest" description="Disordered" evidence="8">
    <location>
        <begin position="1241"/>
        <end position="1287"/>
    </location>
</feature>
<feature type="domain" description="USP" evidence="10">
    <location>
        <begin position="387"/>
        <end position="1084"/>
    </location>
</feature>
<dbReference type="InterPro" id="IPR018200">
    <property type="entry name" value="USP_CS"/>
</dbReference>
<evidence type="ECO:0000256" key="8">
    <source>
        <dbReference type="SAM" id="MobiDB-lite"/>
    </source>
</evidence>
<dbReference type="InterPro" id="IPR038765">
    <property type="entry name" value="Papain-like_cys_pep_sf"/>
</dbReference>
<keyword evidence="6" id="KW-0378">Hydrolase</keyword>